<keyword evidence="1" id="KW-0863">Zinc-finger</keyword>
<protein>
    <submittedName>
        <fullName evidence="3">Zf-DNL domain-containing protein</fullName>
    </submittedName>
</protein>
<evidence type="ECO:0000313" key="4">
    <source>
        <dbReference type="Proteomes" id="UP000187406"/>
    </source>
</evidence>
<dbReference type="GO" id="GO:0006457">
    <property type="term" value="P:protein folding"/>
    <property type="evidence" value="ECO:0007669"/>
    <property type="project" value="TreeGrafter"/>
</dbReference>
<evidence type="ECO:0000313" key="3">
    <source>
        <dbReference type="EMBL" id="GAV73290.1"/>
    </source>
</evidence>
<name>A0A1Q3BZ59_CEPFO</name>
<dbReference type="InterPro" id="IPR024158">
    <property type="entry name" value="Mt_import_TIM15"/>
</dbReference>
<dbReference type="EMBL" id="BDDD01001093">
    <property type="protein sequence ID" value="GAV73290.1"/>
    <property type="molecule type" value="Genomic_DNA"/>
</dbReference>
<keyword evidence="4" id="KW-1185">Reference proteome</keyword>
<dbReference type="PANTHER" id="PTHR20922">
    <property type="entry name" value="DNL-TYPE ZINC FINGER PROTEIN"/>
    <property type="match status" value="1"/>
</dbReference>
<reference evidence="4" key="1">
    <citation type="submission" date="2016-04" db="EMBL/GenBank/DDBJ databases">
        <title>Cephalotus genome sequencing.</title>
        <authorList>
            <person name="Fukushima K."/>
            <person name="Hasebe M."/>
            <person name="Fang X."/>
        </authorList>
    </citation>
    <scope>NUCLEOTIDE SEQUENCE [LARGE SCALE GENOMIC DNA]</scope>
    <source>
        <strain evidence="4">cv. St1</strain>
    </source>
</reference>
<dbReference type="FunCoup" id="A0A1Q3BZ59">
    <property type="interactions" value="203"/>
</dbReference>
<dbReference type="GO" id="GO:0051087">
    <property type="term" value="F:protein-folding chaperone binding"/>
    <property type="evidence" value="ECO:0007669"/>
    <property type="project" value="TreeGrafter"/>
</dbReference>
<organism evidence="3 4">
    <name type="scientific">Cephalotus follicularis</name>
    <name type="common">Albany pitcher plant</name>
    <dbReference type="NCBI Taxonomy" id="3775"/>
    <lineage>
        <taxon>Eukaryota</taxon>
        <taxon>Viridiplantae</taxon>
        <taxon>Streptophyta</taxon>
        <taxon>Embryophyta</taxon>
        <taxon>Tracheophyta</taxon>
        <taxon>Spermatophyta</taxon>
        <taxon>Magnoliopsida</taxon>
        <taxon>eudicotyledons</taxon>
        <taxon>Gunneridae</taxon>
        <taxon>Pentapetalae</taxon>
        <taxon>rosids</taxon>
        <taxon>fabids</taxon>
        <taxon>Oxalidales</taxon>
        <taxon>Cephalotaceae</taxon>
        <taxon>Cephalotus</taxon>
    </lineage>
</organism>
<sequence>MVTTVTACCVSPAKSSSLLPTLTSEAQKHKPINPLLFTNNFFKPISASNTPNPNLSLFRLRISHASTVPSKRWIRLLAVPEMNPEAESSDSNQSASIDIKLPRRRLLVQFTCDDCGERTQRLINPLAYERGLVYVQCAGCSQHHKLVDNLGLVVDYDLREEITVQSNTDQV</sequence>
<feature type="domain" description="DNL-type" evidence="2">
    <location>
        <begin position="101"/>
        <end position="171"/>
    </location>
</feature>
<dbReference type="Proteomes" id="UP000187406">
    <property type="component" value="Unassembled WGS sequence"/>
</dbReference>
<dbReference type="Pfam" id="PF05180">
    <property type="entry name" value="zf-DNL"/>
    <property type="match status" value="1"/>
</dbReference>
<evidence type="ECO:0000259" key="2">
    <source>
        <dbReference type="PROSITE" id="PS51501"/>
    </source>
</evidence>
<dbReference type="GO" id="GO:0005739">
    <property type="term" value="C:mitochondrion"/>
    <property type="evidence" value="ECO:0007669"/>
    <property type="project" value="TreeGrafter"/>
</dbReference>
<dbReference type="GO" id="GO:0030150">
    <property type="term" value="P:protein import into mitochondrial matrix"/>
    <property type="evidence" value="ECO:0007669"/>
    <property type="project" value="TreeGrafter"/>
</dbReference>
<keyword evidence="1" id="KW-0479">Metal-binding</keyword>
<dbReference type="PANTHER" id="PTHR20922:SF19">
    <property type="entry name" value="F24J5.3"/>
    <property type="match status" value="1"/>
</dbReference>
<dbReference type="InterPro" id="IPR007853">
    <property type="entry name" value="Znf_DNL-typ"/>
</dbReference>
<dbReference type="InParanoid" id="A0A1Q3BZ59"/>
<accession>A0A1Q3BZ59</accession>
<dbReference type="GO" id="GO:0008270">
    <property type="term" value="F:zinc ion binding"/>
    <property type="evidence" value="ECO:0007669"/>
    <property type="project" value="UniProtKB-KW"/>
</dbReference>
<dbReference type="OrthoDB" id="512667at2759"/>
<dbReference type="GO" id="GO:0050821">
    <property type="term" value="P:protein stabilization"/>
    <property type="evidence" value="ECO:0007669"/>
    <property type="project" value="TreeGrafter"/>
</dbReference>
<comment type="caution">
    <text evidence="3">The sequence shown here is derived from an EMBL/GenBank/DDBJ whole genome shotgun (WGS) entry which is preliminary data.</text>
</comment>
<proteinExistence type="predicted"/>
<dbReference type="AlphaFoldDB" id="A0A1Q3BZ59"/>
<evidence type="ECO:0000256" key="1">
    <source>
        <dbReference type="PROSITE-ProRule" id="PRU00834"/>
    </source>
</evidence>
<gene>
    <name evidence="3" type="ORF">CFOL_v3_16776</name>
</gene>
<dbReference type="STRING" id="3775.A0A1Q3BZ59"/>
<keyword evidence="1" id="KW-0862">Zinc</keyword>
<dbReference type="PROSITE" id="PS51501">
    <property type="entry name" value="ZF_DNL"/>
    <property type="match status" value="1"/>
</dbReference>